<gene>
    <name evidence="2" type="ORF">METZ01_LOCUS437162</name>
</gene>
<organism evidence="2">
    <name type="scientific">marine metagenome</name>
    <dbReference type="NCBI Taxonomy" id="408172"/>
    <lineage>
        <taxon>unclassified sequences</taxon>
        <taxon>metagenomes</taxon>
        <taxon>ecological metagenomes</taxon>
    </lineage>
</organism>
<dbReference type="AlphaFoldDB" id="A0A382YP67"/>
<protein>
    <submittedName>
        <fullName evidence="2">Uncharacterized protein</fullName>
    </submittedName>
</protein>
<evidence type="ECO:0000256" key="1">
    <source>
        <dbReference type="SAM" id="MobiDB-lite"/>
    </source>
</evidence>
<feature type="non-terminal residue" evidence="2">
    <location>
        <position position="33"/>
    </location>
</feature>
<reference evidence="2" key="1">
    <citation type="submission" date="2018-05" db="EMBL/GenBank/DDBJ databases">
        <authorList>
            <person name="Lanie J.A."/>
            <person name="Ng W.-L."/>
            <person name="Kazmierczak K.M."/>
            <person name="Andrzejewski T.M."/>
            <person name="Davidsen T.M."/>
            <person name="Wayne K.J."/>
            <person name="Tettelin H."/>
            <person name="Glass J.I."/>
            <person name="Rusch D."/>
            <person name="Podicherti R."/>
            <person name="Tsui H.-C.T."/>
            <person name="Winkler M.E."/>
        </authorList>
    </citation>
    <scope>NUCLEOTIDE SEQUENCE</scope>
</reference>
<name>A0A382YP67_9ZZZZ</name>
<accession>A0A382YP67</accession>
<evidence type="ECO:0000313" key="2">
    <source>
        <dbReference type="EMBL" id="SVD84308.1"/>
    </source>
</evidence>
<sequence length="33" mass="3591">MAPHELVEPSRQGTFQRSGNCSSERDSEEIGGV</sequence>
<feature type="region of interest" description="Disordered" evidence="1">
    <location>
        <begin position="1"/>
        <end position="33"/>
    </location>
</feature>
<dbReference type="EMBL" id="UINC01176936">
    <property type="protein sequence ID" value="SVD84308.1"/>
    <property type="molecule type" value="Genomic_DNA"/>
</dbReference>
<feature type="compositionally biased region" description="Polar residues" evidence="1">
    <location>
        <begin position="11"/>
        <end position="22"/>
    </location>
</feature>
<proteinExistence type="predicted"/>